<dbReference type="Proteomes" id="UP001239111">
    <property type="component" value="Chromosome 1"/>
</dbReference>
<evidence type="ECO:0000313" key="2">
    <source>
        <dbReference type="Proteomes" id="UP001239111"/>
    </source>
</evidence>
<dbReference type="EMBL" id="CM056741">
    <property type="protein sequence ID" value="KAJ8688185.1"/>
    <property type="molecule type" value="Genomic_DNA"/>
</dbReference>
<evidence type="ECO:0000313" key="1">
    <source>
        <dbReference type="EMBL" id="KAJ8688185.1"/>
    </source>
</evidence>
<gene>
    <name evidence="1" type="ORF">QAD02_023980</name>
</gene>
<sequence length="308" mass="35216">MDPNDVEEGVTIALESGYTHFDSNYIAGTEKPMGLAFKKYFEKGNKREELYIVARMPLFGNRASDVEEYLKYSLEHLGLDYVDMYMIAEAWGLMRDYSRGGAHDAFVIYENGTFGIDPETDLVAVWKALELQVKKGLTRSIGFANFNETQISKIINNCEIKPSYMLVGEYVYHQEKELRKFCAENDVALSSFTPLGCTPGMETIVMKGYWKLPEPQKNPVIVKIAENHRKTPAQVMLRHQHQNGIINVIPGIAKPEQIKAHIDIYDFELSKDEMDQLDNLDRGEEGRILGDYNFPGVFEHPEYPFPTH</sequence>
<comment type="caution">
    <text evidence="1">The sequence shown here is derived from an EMBL/GenBank/DDBJ whole genome shotgun (WGS) entry which is preliminary data.</text>
</comment>
<keyword evidence="2" id="KW-1185">Reference proteome</keyword>
<accession>A0ACC2Q297</accession>
<reference evidence="1" key="1">
    <citation type="submission" date="2023-04" db="EMBL/GenBank/DDBJ databases">
        <title>A chromosome-level genome assembly of the parasitoid wasp Eretmocerus hayati.</title>
        <authorList>
            <person name="Zhong Y."/>
            <person name="Liu S."/>
            <person name="Liu Y."/>
        </authorList>
    </citation>
    <scope>NUCLEOTIDE SEQUENCE</scope>
    <source>
        <strain evidence="1">ZJU_SS_LIU_2023</strain>
    </source>
</reference>
<organism evidence="1 2">
    <name type="scientific">Eretmocerus hayati</name>
    <dbReference type="NCBI Taxonomy" id="131215"/>
    <lineage>
        <taxon>Eukaryota</taxon>
        <taxon>Metazoa</taxon>
        <taxon>Ecdysozoa</taxon>
        <taxon>Arthropoda</taxon>
        <taxon>Hexapoda</taxon>
        <taxon>Insecta</taxon>
        <taxon>Pterygota</taxon>
        <taxon>Neoptera</taxon>
        <taxon>Endopterygota</taxon>
        <taxon>Hymenoptera</taxon>
        <taxon>Apocrita</taxon>
        <taxon>Proctotrupomorpha</taxon>
        <taxon>Chalcidoidea</taxon>
        <taxon>Aphelinidae</taxon>
        <taxon>Aphelininae</taxon>
        <taxon>Eretmocerus</taxon>
    </lineage>
</organism>
<proteinExistence type="predicted"/>
<protein>
    <submittedName>
        <fullName evidence="1">Uncharacterized protein</fullName>
    </submittedName>
</protein>
<name>A0ACC2Q297_9HYME</name>